<name>A0ABX6IQ37_9CHLA</name>
<evidence type="ECO:0000313" key="1">
    <source>
        <dbReference type="EMBL" id="QHP83214.1"/>
    </source>
</evidence>
<accession>A0ABX6IQ37</accession>
<gene>
    <name evidence="1" type="primary">hypothetical protein</name>
    <name evidence="1" type="ORF">Chls_339</name>
</gene>
<protein>
    <submittedName>
        <fullName evidence="1">Uncharacterized protein</fullName>
    </submittedName>
</protein>
<dbReference type="EMBL" id="CP035278">
    <property type="protein sequence ID" value="QHP83214.1"/>
    <property type="molecule type" value="Genomic_DNA"/>
</dbReference>
<proteinExistence type="predicted"/>
<organism evidence="1 2">
    <name type="scientific">Chlamydia suis</name>
    <dbReference type="NCBI Taxonomy" id="83559"/>
    <lineage>
        <taxon>Bacteria</taxon>
        <taxon>Pseudomonadati</taxon>
        <taxon>Chlamydiota</taxon>
        <taxon>Chlamydiia</taxon>
        <taxon>Chlamydiales</taxon>
        <taxon>Chlamydiaceae</taxon>
        <taxon>Chlamydia/Chlamydophila group</taxon>
        <taxon>Chlamydia</taxon>
    </lineage>
</organism>
<sequence length="41" mass="5041">MQGVLPEPLYHQRRLYTRTDFFVNTSILYRVLRKMTKKNIL</sequence>
<dbReference type="Proteomes" id="UP000512184">
    <property type="component" value="Chromosome"/>
</dbReference>
<reference evidence="1" key="1">
    <citation type="submission" date="2019-01" db="EMBL/GenBank/DDBJ databases">
        <title>Whole genome sequencing and annotation enables comparative genome analysis that reveals unique features of the Chlamydia suis R19 Genome.</title>
        <authorList>
            <person name="Dimond Z.E."/>
        </authorList>
    </citation>
    <scope>NUCLEOTIDE SEQUENCE [LARGE SCALE GENOMIC DNA]</scope>
    <source>
        <strain evidence="1">R19</strain>
    </source>
</reference>
<evidence type="ECO:0000313" key="2">
    <source>
        <dbReference type="Proteomes" id="UP000512184"/>
    </source>
</evidence>
<keyword evidence="2" id="KW-1185">Reference proteome</keyword>